<sequence>MEQVQIVEVGARDGLQNEAEVIATPDKAQLIDRLLRAGVRRIEVASFVNPARVPQMADGEAVIAGLPDRPDVSYIGLCLNKRGVLRAIASREGGARGVDEAGCVVVASDSFGQRNQGQTVAQGIAENVAMLRLAREAGLVPQVTISAAFGCPFEGSVPPERVIDIARAMADAGAVEIALADTIGVAVPAQVEELFGRLAEAAPGVAMRAHFHNTRGTGIANAWAAYRSGVRVLDASLGGLGGCPFAPRATGNISTEDLVFMLDRSGVASGVDLDALIAINGWFAEVLGRPLPSMVAKAGGWSGRAATP</sequence>
<dbReference type="FunFam" id="3.20.20.70:FF:000071">
    <property type="entry name" value="Hydroxymethylglutaryl-CoA lyase"/>
    <property type="match status" value="1"/>
</dbReference>
<evidence type="ECO:0000313" key="6">
    <source>
        <dbReference type="Proteomes" id="UP000317894"/>
    </source>
</evidence>
<comment type="caution">
    <text evidence="5">The sequence shown here is derived from an EMBL/GenBank/DDBJ whole genome shotgun (WGS) entry which is preliminary data.</text>
</comment>
<protein>
    <submittedName>
        <fullName evidence="5">Hydroxymethylglutaryl-CoA lyase</fullName>
    </submittedName>
</protein>
<dbReference type="CDD" id="cd07938">
    <property type="entry name" value="DRE_TIM_HMGL"/>
    <property type="match status" value="1"/>
</dbReference>
<gene>
    <name evidence="5" type="ORF">FMM06_01820</name>
</gene>
<evidence type="ECO:0000256" key="3">
    <source>
        <dbReference type="ARBA" id="ARBA00023239"/>
    </source>
</evidence>
<dbReference type="PANTHER" id="PTHR42738">
    <property type="entry name" value="HYDROXYMETHYLGLUTARYL-COA LYASE"/>
    <property type="match status" value="1"/>
</dbReference>
<dbReference type="GO" id="GO:0004419">
    <property type="term" value="F:hydroxymethylglutaryl-CoA lyase activity"/>
    <property type="evidence" value="ECO:0007669"/>
    <property type="project" value="TreeGrafter"/>
</dbReference>
<keyword evidence="3 5" id="KW-0456">Lyase</keyword>
<dbReference type="Pfam" id="PF00682">
    <property type="entry name" value="HMGL-like"/>
    <property type="match status" value="1"/>
</dbReference>
<keyword evidence="6" id="KW-1185">Reference proteome</keyword>
<proteinExistence type="inferred from homology"/>
<accession>A0A552UFH6</accession>
<dbReference type="EMBL" id="VJWA01000001">
    <property type="protein sequence ID" value="TRW16972.1"/>
    <property type="molecule type" value="Genomic_DNA"/>
</dbReference>
<dbReference type="NCBIfam" id="NF004283">
    <property type="entry name" value="PRK05692.1"/>
    <property type="match status" value="1"/>
</dbReference>
<dbReference type="Gene3D" id="3.20.20.70">
    <property type="entry name" value="Aldolase class I"/>
    <property type="match status" value="1"/>
</dbReference>
<dbReference type="SUPFAM" id="SSF51569">
    <property type="entry name" value="Aldolase"/>
    <property type="match status" value="1"/>
</dbReference>
<dbReference type="InterPro" id="IPR013785">
    <property type="entry name" value="Aldolase_TIM"/>
</dbReference>
<dbReference type="GO" id="GO:0046872">
    <property type="term" value="F:metal ion binding"/>
    <property type="evidence" value="ECO:0007669"/>
    <property type="project" value="UniProtKB-KW"/>
</dbReference>
<reference evidence="5 6" key="1">
    <citation type="submission" date="2019-07" db="EMBL/GenBank/DDBJ databases">
        <title>Novel species isolated from glacier.</title>
        <authorList>
            <person name="Liu Q."/>
            <person name="Xin Y.-H."/>
        </authorList>
    </citation>
    <scope>NUCLEOTIDE SEQUENCE [LARGE SCALE GENOMIC DNA]</scope>
    <source>
        <strain evidence="5 6">LB1R16</strain>
    </source>
</reference>
<dbReference type="GO" id="GO:0046951">
    <property type="term" value="P:ketone body biosynthetic process"/>
    <property type="evidence" value="ECO:0007669"/>
    <property type="project" value="TreeGrafter"/>
</dbReference>
<keyword evidence="2" id="KW-0479">Metal-binding</keyword>
<dbReference type="OrthoDB" id="9784013at2"/>
<dbReference type="PROSITE" id="PS50991">
    <property type="entry name" value="PYR_CT"/>
    <property type="match status" value="1"/>
</dbReference>
<dbReference type="InterPro" id="IPR043594">
    <property type="entry name" value="HMGL"/>
</dbReference>
<dbReference type="AlphaFoldDB" id="A0A552UFH6"/>
<organism evidence="5 6">
    <name type="scientific">Glacieibacterium frigidum</name>
    <dbReference type="NCBI Taxonomy" id="2593303"/>
    <lineage>
        <taxon>Bacteria</taxon>
        <taxon>Pseudomonadati</taxon>
        <taxon>Pseudomonadota</taxon>
        <taxon>Alphaproteobacteria</taxon>
        <taxon>Sphingomonadales</taxon>
        <taxon>Sphingosinicellaceae</taxon>
        <taxon>Glacieibacterium</taxon>
    </lineage>
</organism>
<comment type="similarity">
    <text evidence="1">Belongs to the HMG-CoA lyase family.</text>
</comment>
<dbReference type="Proteomes" id="UP000317894">
    <property type="component" value="Unassembled WGS sequence"/>
</dbReference>
<evidence type="ECO:0000256" key="2">
    <source>
        <dbReference type="ARBA" id="ARBA00022723"/>
    </source>
</evidence>
<evidence type="ECO:0000256" key="1">
    <source>
        <dbReference type="ARBA" id="ARBA00009405"/>
    </source>
</evidence>
<dbReference type="PANTHER" id="PTHR42738:SF7">
    <property type="entry name" value="HYDROXYMETHYLGLUTARYL-COA LYASE"/>
    <property type="match status" value="1"/>
</dbReference>
<evidence type="ECO:0000259" key="4">
    <source>
        <dbReference type="PROSITE" id="PS50991"/>
    </source>
</evidence>
<dbReference type="InterPro" id="IPR000891">
    <property type="entry name" value="PYR_CT"/>
</dbReference>
<evidence type="ECO:0000313" key="5">
    <source>
        <dbReference type="EMBL" id="TRW16972.1"/>
    </source>
</evidence>
<dbReference type="GO" id="GO:0006552">
    <property type="term" value="P:L-leucine catabolic process"/>
    <property type="evidence" value="ECO:0007669"/>
    <property type="project" value="TreeGrafter"/>
</dbReference>
<dbReference type="RefSeq" id="WP_143554516.1">
    <property type="nucleotide sequence ID" value="NZ_VJWA01000001.1"/>
</dbReference>
<name>A0A552UFH6_9SPHN</name>
<feature type="domain" description="Pyruvate carboxyltransferase" evidence="4">
    <location>
        <begin position="4"/>
        <end position="277"/>
    </location>
</feature>